<comment type="similarity">
    <text evidence="4">Belongs to the archaeal Rpo5/eukaryotic RPB5 RNA polymerase subunit family.</text>
</comment>
<evidence type="ECO:0000256" key="1">
    <source>
        <dbReference type="ARBA" id="ARBA00004123"/>
    </source>
</evidence>
<gene>
    <name evidence="7" type="ORF">M569_11577</name>
</gene>
<reference evidence="7 8" key="1">
    <citation type="journal article" date="2013" name="BMC Genomics">
        <title>The miniature genome of a carnivorous plant Genlisea aurea contains a low number of genes and short non-coding sequences.</title>
        <authorList>
            <person name="Leushkin E.V."/>
            <person name="Sutormin R.A."/>
            <person name="Nabieva E.R."/>
            <person name="Penin A.A."/>
            <person name="Kondrashov A.S."/>
            <person name="Logacheva M.D."/>
        </authorList>
    </citation>
    <scope>NUCLEOTIDE SEQUENCE [LARGE SCALE GENOMIC DNA]</scope>
</reference>
<feature type="domain" description="RNA polymerase subunit H/Rpb5 C-terminal" evidence="5">
    <location>
        <begin position="132"/>
        <end position="204"/>
    </location>
</feature>
<sequence>MEQQQIARLYRIRKTMMEILKDRGYIVADSEIEMTKPQFDERYGENVKREDLLILRGRCSDPADRIYVFFPDEPKVGVKQIKTYTMKMKEEGIHNAILVVQQNLTPIARTCITETISSVFRLEVFQEAELMFNVTHHVLVPAHRVMSPEEKESLLEKYTVKETQLPRIQITDPIARYYGMKRGQVVKIIRPSETAGKYVTYRYVV</sequence>
<evidence type="ECO:0000313" key="8">
    <source>
        <dbReference type="Proteomes" id="UP000015453"/>
    </source>
</evidence>
<accession>S8DJZ5</accession>
<dbReference type="SUPFAM" id="SSF53036">
    <property type="entry name" value="Eukaryotic RPB5 N-terminal domain"/>
    <property type="match status" value="1"/>
</dbReference>
<dbReference type="InterPro" id="IPR005571">
    <property type="entry name" value="RNA_pol_Rpb5_N"/>
</dbReference>
<dbReference type="Pfam" id="PF01191">
    <property type="entry name" value="RNA_pol_Rpb5_C"/>
    <property type="match status" value="1"/>
</dbReference>
<dbReference type="InterPro" id="IPR035913">
    <property type="entry name" value="RPB5-like_sf"/>
</dbReference>
<dbReference type="Pfam" id="PF03871">
    <property type="entry name" value="RNA_pol_Rpb5_N"/>
    <property type="match status" value="1"/>
</dbReference>
<dbReference type="GO" id="GO:0003899">
    <property type="term" value="F:DNA-directed RNA polymerase activity"/>
    <property type="evidence" value="ECO:0007669"/>
    <property type="project" value="InterPro"/>
</dbReference>
<dbReference type="InterPro" id="IPR000783">
    <property type="entry name" value="RNA_pol_subH/Rpb5_C"/>
</dbReference>
<keyword evidence="8" id="KW-1185">Reference proteome</keyword>
<dbReference type="Proteomes" id="UP000015453">
    <property type="component" value="Unassembled WGS sequence"/>
</dbReference>
<feature type="domain" description="RNA polymerase Rpb5 N-terminal" evidence="6">
    <location>
        <begin position="4"/>
        <end position="88"/>
    </location>
</feature>
<dbReference type="GO" id="GO:0005665">
    <property type="term" value="C:RNA polymerase II, core complex"/>
    <property type="evidence" value="ECO:0007669"/>
    <property type="project" value="TreeGrafter"/>
</dbReference>
<dbReference type="PANTHER" id="PTHR10535:SF0">
    <property type="entry name" value="DNA-DIRECTED RNA POLYMERASES I, II, AND III SUBUNIT RPABC1"/>
    <property type="match status" value="1"/>
</dbReference>
<organism evidence="7 8">
    <name type="scientific">Genlisea aurea</name>
    <dbReference type="NCBI Taxonomy" id="192259"/>
    <lineage>
        <taxon>Eukaryota</taxon>
        <taxon>Viridiplantae</taxon>
        <taxon>Streptophyta</taxon>
        <taxon>Embryophyta</taxon>
        <taxon>Tracheophyta</taxon>
        <taxon>Spermatophyta</taxon>
        <taxon>Magnoliopsida</taxon>
        <taxon>eudicotyledons</taxon>
        <taxon>Gunneridae</taxon>
        <taxon>Pentapetalae</taxon>
        <taxon>asterids</taxon>
        <taxon>lamiids</taxon>
        <taxon>Lamiales</taxon>
        <taxon>Lentibulariaceae</taxon>
        <taxon>Genlisea</taxon>
    </lineage>
</organism>
<dbReference type="InterPro" id="IPR014381">
    <property type="entry name" value="Arch_Rpo5/euc_Rpb5"/>
</dbReference>
<dbReference type="SUPFAM" id="SSF55287">
    <property type="entry name" value="RPB5-like RNA polymerase subunit"/>
    <property type="match status" value="1"/>
</dbReference>
<name>S8DJZ5_9LAMI</name>
<keyword evidence="2" id="KW-0804">Transcription</keyword>
<dbReference type="EMBL" id="AUSU01005632">
    <property type="protein sequence ID" value="EPS63208.1"/>
    <property type="molecule type" value="Genomic_DNA"/>
</dbReference>
<dbReference type="PANTHER" id="PTHR10535">
    <property type="entry name" value="DNA-DIRECTED RNA POLYMERASES I, II, AND III SUBUNIT RPABC1"/>
    <property type="match status" value="1"/>
</dbReference>
<dbReference type="GO" id="GO:0006366">
    <property type="term" value="P:transcription by RNA polymerase II"/>
    <property type="evidence" value="ECO:0007669"/>
    <property type="project" value="TreeGrafter"/>
</dbReference>
<dbReference type="PIRSF" id="PIRSF000747">
    <property type="entry name" value="RPB5"/>
    <property type="match status" value="1"/>
</dbReference>
<dbReference type="GO" id="GO:0042797">
    <property type="term" value="P:tRNA transcription by RNA polymerase III"/>
    <property type="evidence" value="ECO:0007669"/>
    <property type="project" value="TreeGrafter"/>
</dbReference>
<evidence type="ECO:0000256" key="3">
    <source>
        <dbReference type="ARBA" id="ARBA00023242"/>
    </source>
</evidence>
<evidence type="ECO:0000256" key="2">
    <source>
        <dbReference type="ARBA" id="ARBA00023163"/>
    </source>
</evidence>
<dbReference type="GO" id="GO:0006362">
    <property type="term" value="P:transcription elongation by RNA polymerase I"/>
    <property type="evidence" value="ECO:0007669"/>
    <property type="project" value="TreeGrafter"/>
</dbReference>
<dbReference type="NCBIfam" id="NF007129">
    <property type="entry name" value="PRK09570.1"/>
    <property type="match status" value="1"/>
</dbReference>
<dbReference type="GO" id="GO:0005666">
    <property type="term" value="C:RNA polymerase III complex"/>
    <property type="evidence" value="ECO:0007669"/>
    <property type="project" value="TreeGrafter"/>
</dbReference>
<proteinExistence type="inferred from homology"/>
<evidence type="ECO:0000259" key="5">
    <source>
        <dbReference type="Pfam" id="PF01191"/>
    </source>
</evidence>
<comment type="caution">
    <text evidence="7">The sequence shown here is derived from an EMBL/GenBank/DDBJ whole genome shotgun (WGS) entry which is preliminary data.</text>
</comment>
<comment type="subcellular location">
    <subcellularLocation>
        <location evidence="1">Nucleus</location>
    </subcellularLocation>
</comment>
<protein>
    <submittedName>
        <fullName evidence="7">Uncharacterized protein</fullName>
    </submittedName>
</protein>
<dbReference type="AlphaFoldDB" id="S8DJZ5"/>
<dbReference type="GO" id="GO:0003677">
    <property type="term" value="F:DNA binding"/>
    <property type="evidence" value="ECO:0007669"/>
    <property type="project" value="InterPro"/>
</dbReference>
<dbReference type="FunFam" id="3.40.1340.10:FF:000001">
    <property type="entry name" value="DNA-directed RNA polymerases I, II, and III subunit RPABC1"/>
    <property type="match status" value="1"/>
</dbReference>
<evidence type="ECO:0000256" key="4">
    <source>
        <dbReference type="ARBA" id="ARBA00025765"/>
    </source>
</evidence>
<dbReference type="InterPro" id="IPR036710">
    <property type="entry name" value="RNA_pol_Rpb5_N_sf"/>
</dbReference>
<dbReference type="Gene3D" id="3.40.1340.10">
    <property type="entry name" value="RNA polymerase, Rpb5, N-terminal domain"/>
    <property type="match status" value="1"/>
</dbReference>
<dbReference type="FunFam" id="3.90.940.20:FF:000001">
    <property type="entry name" value="DNA-directed RNA polymerases I, II, and III subunit RPABC1"/>
    <property type="match status" value="1"/>
</dbReference>
<dbReference type="GO" id="GO:0005736">
    <property type="term" value="C:RNA polymerase I complex"/>
    <property type="evidence" value="ECO:0007669"/>
    <property type="project" value="TreeGrafter"/>
</dbReference>
<evidence type="ECO:0000313" key="7">
    <source>
        <dbReference type="EMBL" id="EPS63208.1"/>
    </source>
</evidence>
<evidence type="ECO:0000259" key="6">
    <source>
        <dbReference type="Pfam" id="PF03871"/>
    </source>
</evidence>
<dbReference type="HAMAP" id="MF_00025">
    <property type="entry name" value="RNApol_Rpo5_RPB5"/>
    <property type="match status" value="1"/>
</dbReference>
<dbReference type="OrthoDB" id="248779at2759"/>
<keyword evidence="3" id="KW-0539">Nucleus</keyword>
<dbReference type="Gene3D" id="3.90.940.20">
    <property type="entry name" value="RPB5-like RNA polymerase subunit"/>
    <property type="match status" value="1"/>
</dbReference>